<evidence type="ECO:0000313" key="4">
    <source>
        <dbReference type="EMBL" id="KAL1131470.1"/>
    </source>
</evidence>
<dbReference type="EMBL" id="JBFDAA010000006">
    <property type="protein sequence ID" value="KAL1131470.1"/>
    <property type="molecule type" value="Genomic_DNA"/>
</dbReference>
<dbReference type="Proteomes" id="UP001558652">
    <property type="component" value="Unassembled WGS sequence"/>
</dbReference>
<name>A0ABD0YJT9_9HEMI</name>
<feature type="compositionally biased region" description="Polar residues" evidence="3">
    <location>
        <begin position="149"/>
        <end position="158"/>
    </location>
</feature>
<dbReference type="InterPro" id="IPR031311">
    <property type="entry name" value="CHIT_BIND_RR_consensus"/>
</dbReference>
<evidence type="ECO:0000256" key="3">
    <source>
        <dbReference type="SAM" id="MobiDB-lite"/>
    </source>
</evidence>
<dbReference type="PANTHER" id="PTHR12236">
    <property type="entry name" value="STRUCTURAL CONTITUENT OF CUTICLE"/>
    <property type="match status" value="1"/>
</dbReference>
<dbReference type="PANTHER" id="PTHR12236:SF95">
    <property type="entry name" value="CUTICULAR PROTEIN 76BD, ISOFORM C-RELATED"/>
    <property type="match status" value="1"/>
</dbReference>
<evidence type="ECO:0000313" key="5">
    <source>
        <dbReference type="Proteomes" id="UP001558652"/>
    </source>
</evidence>
<proteinExistence type="predicted"/>
<keyword evidence="1 2" id="KW-0193">Cuticle</keyword>
<evidence type="ECO:0000256" key="1">
    <source>
        <dbReference type="ARBA" id="ARBA00022460"/>
    </source>
</evidence>
<feature type="region of interest" description="Disordered" evidence="3">
    <location>
        <begin position="149"/>
        <end position="201"/>
    </location>
</feature>
<dbReference type="InterPro" id="IPR051217">
    <property type="entry name" value="Insect_Cuticle_Struc_Prot"/>
</dbReference>
<keyword evidence="5" id="KW-1185">Reference proteome</keyword>
<accession>A0ABD0YJT9</accession>
<gene>
    <name evidence="4" type="ORF">AAG570_011087</name>
</gene>
<dbReference type="GO" id="GO:0042302">
    <property type="term" value="F:structural constituent of cuticle"/>
    <property type="evidence" value="ECO:0007669"/>
    <property type="project" value="UniProtKB-UniRule"/>
</dbReference>
<dbReference type="AlphaFoldDB" id="A0ABD0YJT9"/>
<evidence type="ECO:0000256" key="2">
    <source>
        <dbReference type="PROSITE-ProRule" id="PRU00497"/>
    </source>
</evidence>
<dbReference type="PROSITE" id="PS51155">
    <property type="entry name" value="CHIT_BIND_RR_2"/>
    <property type="match status" value="1"/>
</dbReference>
<comment type="caution">
    <text evidence="4">The sequence shown here is derived from an EMBL/GenBank/DDBJ whole genome shotgun (WGS) entry which is preliminary data.</text>
</comment>
<evidence type="ECO:0008006" key="6">
    <source>
        <dbReference type="Google" id="ProtNLM"/>
    </source>
</evidence>
<sequence>MFKYGVNDLWTGDIKHQWEERDGDVVKGQYSLVEPDGTIRTVDYSAGPHTGFNAVVKKTGQSIHALPKPAATYPEPQEAPQPVLYTQLPDTPPPRPIFAEITSHEFQEAPRHTPLSFRPAQKPITEQVEGHRVAVPLAPYRLVPVLDPSTSQKISNTGPVLFPETPEEDNPVTERDGTPVPSPSPPTYRTLDFFRRRPFGSPNSLTQRYRAFRFQ</sequence>
<dbReference type="InterPro" id="IPR000618">
    <property type="entry name" value="Insect_cuticle"/>
</dbReference>
<organism evidence="4 5">
    <name type="scientific">Ranatra chinensis</name>
    <dbReference type="NCBI Taxonomy" id="642074"/>
    <lineage>
        <taxon>Eukaryota</taxon>
        <taxon>Metazoa</taxon>
        <taxon>Ecdysozoa</taxon>
        <taxon>Arthropoda</taxon>
        <taxon>Hexapoda</taxon>
        <taxon>Insecta</taxon>
        <taxon>Pterygota</taxon>
        <taxon>Neoptera</taxon>
        <taxon>Paraneoptera</taxon>
        <taxon>Hemiptera</taxon>
        <taxon>Heteroptera</taxon>
        <taxon>Panheteroptera</taxon>
        <taxon>Nepomorpha</taxon>
        <taxon>Nepidae</taxon>
        <taxon>Ranatrinae</taxon>
        <taxon>Ranatra</taxon>
    </lineage>
</organism>
<dbReference type="Pfam" id="PF00379">
    <property type="entry name" value="Chitin_bind_4"/>
    <property type="match status" value="1"/>
</dbReference>
<dbReference type="PROSITE" id="PS00233">
    <property type="entry name" value="CHIT_BIND_RR_1"/>
    <property type="match status" value="1"/>
</dbReference>
<protein>
    <recommendedName>
        <fullName evidence="6">Cuticle protein</fullName>
    </recommendedName>
</protein>
<reference evidence="4 5" key="1">
    <citation type="submission" date="2024-07" db="EMBL/GenBank/DDBJ databases">
        <title>Chromosome-level genome assembly of the water stick insect Ranatra chinensis (Heteroptera: Nepidae).</title>
        <authorList>
            <person name="Liu X."/>
        </authorList>
    </citation>
    <scope>NUCLEOTIDE SEQUENCE [LARGE SCALE GENOMIC DNA]</scope>
    <source>
        <strain evidence="4">Cailab_2021Rc</strain>
        <tissue evidence="4">Muscle</tissue>
    </source>
</reference>